<reference evidence="3 4" key="1">
    <citation type="submission" date="2018-07" db="EMBL/GenBank/DDBJ databases">
        <title>Venubactetium sediminum gen. nov., sp. nov., isolated from a marine solar saltern.</title>
        <authorList>
            <person name="Wang S."/>
        </authorList>
    </citation>
    <scope>NUCLEOTIDE SEQUENCE [LARGE SCALE GENOMIC DNA]</scope>
    <source>
        <strain evidence="3 4">WD2A32</strain>
    </source>
</reference>
<dbReference type="InterPro" id="IPR013096">
    <property type="entry name" value="Cupin_2"/>
</dbReference>
<dbReference type="EMBL" id="QPMH01000004">
    <property type="protein sequence ID" value="RDD62708.1"/>
    <property type="molecule type" value="Genomic_DNA"/>
</dbReference>
<evidence type="ECO:0000256" key="1">
    <source>
        <dbReference type="SAM" id="SignalP"/>
    </source>
</evidence>
<dbReference type="PANTHER" id="PTHR38599">
    <property type="entry name" value="CUPIN DOMAIN PROTEIN (AFU_ORTHOLOGUE AFUA_3G13620)"/>
    <property type="match status" value="1"/>
</dbReference>
<dbReference type="RefSeq" id="WP_114581283.1">
    <property type="nucleotide sequence ID" value="NZ_QPMH01000004.1"/>
</dbReference>
<keyword evidence="1" id="KW-0732">Signal</keyword>
<organism evidence="3 4">
    <name type="scientific">Ferruginivarius sediminum</name>
    <dbReference type="NCBI Taxonomy" id="2661937"/>
    <lineage>
        <taxon>Bacteria</taxon>
        <taxon>Pseudomonadati</taxon>
        <taxon>Pseudomonadota</taxon>
        <taxon>Alphaproteobacteria</taxon>
        <taxon>Rhodospirillales</taxon>
        <taxon>Rhodospirillaceae</taxon>
        <taxon>Ferruginivarius</taxon>
    </lineage>
</organism>
<dbReference type="SUPFAM" id="SSF51182">
    <property type="entry name" value="RmlC-like cupins"/>
    <property type="match status" value="1"/>
</dbReference>
<evidence type="ECO:0000259" key="2">
    <source>
        <dbReference type="Pfam" id="PF07883"/>
    </source>
</evidence>
<dbReference type="InterPro" id="IPR011051">
    <property type="entry name" value="RmlC_Cupin_sf"/>
</dbReference>
<protein>
    <submittedName>
        <fullName evidence="3">Cupin domain-containing protein</fullName>
    </submittedName>
</protein>
<dbReference type="Gene3D" id="2.60.120.10">
    <property type="entry name" value="Jelly Rolls"/>
    <property type="match status" value="1"/>
</dbReference>
<dbReference type="InterPro" id="IPR014710">
    <property type="entry name" value="RmlC-like_jellyroll"/>
</dbReference>
<proteinExistence type="predicted"/>
<comment type="caution">
    <text evidence="3">The sequence shown here is derived from an EMBL/GenBank/DDBJ whole genome shotgun (WGS) entry which is preliminary data.</text>
</comment>
<feature type="domain" description="Cupin type-2" evidence="2">
    <location>
        <begin position="58"/>
        <end position="124"/>
    </location>
</feature>
<sequence length="139" mass="15220">MKCTLTIVAFTAAFGLAQFAQAAEEMEEYTAPEAEKTVLESRTDLASGADLEARVIKFTLPADHKGGRHYHTGDLFVYVEKGELTVFLESGEKTVKAGEAFYEIPGQTMHAENMSADEEVELIVFQVGKKGEPLMVKAD</sequence>
<evidence type="ECO:0000313" key="4">
    <source>
        <dbReference type="Proteomes" id="UP000253941"/>
    </source>
</evidence>
<dbReference type="PANTHER" id="PTHR38599:SF1">
    <property type="entry name" value="CUPIN DOMAIN PROTEIN (AFU_ORTHOLOGUE AFUA_3G13620)"/>
    <property type="match status" value="1"/>
</dbReference>
<name>A0A369TBQ5_9PROT</name>
<keyword evidence="4" id="KW-1185">Reference proteome</keyword>
<feature type="chain" id="PRO_5016985354" evidence="1">
    <location>
        <begin position="23"/>
        <end position="139"/>
    </location>
</feature>
<feature type="signal peptide" evidence="1">
    <location>
        <begin position="1"/>
        <end position="22"/>
    </location>
</feature>
<accession>A0A369TBQ5</accession>
<gene>
    <name evidence="3" type="ORF">DRB17_05985</name>
</gene>
<dbReference type="AlphaFoldDB" id="A0A369TBQ5"/>
<dbReference type="Proteomes" id="UP000253941">
    <property type="component" value="Unassembled WGS sequence"/>
</dbReference>
<evidence type="ECO:0000313" key="3">
    <source>
        <dbReference type="EMBL" id="RDD62708.1"/>
    </source>
</evidence>
<dbReference type="Pfam" id="PF07883">
    <property type="entry name" value="Cupin_2"/>
    <property type="match status" value="1"/>
</dbReference>